<dbReference type="EMBL" id="LSRX01000598">
    <property type="protein sequence ID" value="OLP92993.1"/>
    <property type="molecule type" value="Genomic_DNA"/>
</dbReference>
<feature type="region of interest" description="Disordered" evidence="1">
    <location>
        <begin position="412"/>
        <end position="482"/>
    </location>
</feature>
<keyword evidence="4" id="KW-1185">Reference proteome</keyword>
<sequence length="522" mass="59937">MVSPAFLAAACPELDGEAAEEAEIRRPKKRRLDHGDVAHCGLHSAFQAASCRPGRPWRACRWKRRSDVEPLEAAKPLKQAVDVMEFYAFMWRREGLRRRRELLRLPPEQWTHDTVMARIRLTNVKREDDRTTRVMRKICNRYVDEHPELKMLRRTPMSSWDFNLRLSARWLVFNFALWRAFGTDSFAKSIGFLTNTGWGKVQQDAVVAAAMQRWQMGHFNYTDAYDPSRSNHYDEVRARFRGGAVEVHRLYSRTCASLAGLWQACDEIVEVALTTNSWRSVTQCVMKVTGYGGTGFLAKELVQDLLHTPLFEFWSSHHSRWVSSCVDLNSWCAVGPGARRGLNRLHGRRVNWNAYCDDDRVAHQFLRELRQVFGERDKYWHGSLEGRPVFQLELHDVQFQLCELDKYEREKKKPGQVRPYRPRFNQEAGVAEPEATECSELSAVPQTALPQASRSTEKSGRRTSKPSWGVDEVPPEDTQTEKKINAAFDIFFAEQDRNAAKISKEMGDAGGTGEPDVGSKPD</sequence>
<dbReference type="Proteomes" id="UP000186817">
    <property type="component" value="Unassembled WGS sequence"/>
</dbReference>
<reference evidence="3 4" key="1">
    <citation type="submission" date="2016-02" db="EMBL/GenBank/DDBJ databases">
        <title>Genome analysis of coral dinoflagellate symbionts highlights evolutionary adaptations to a symbiotic lifestyle.</title>
        <authorList>
            <person name="Aranda M."/>
            <person name="Li Y."/>
            <person name="Liew Y.J."/>
            <person name="Baumgarten S."/>
            <person name="Simakov O."/>
            <person name="Wilson M."/>
            <person name="Piel J."/>
            <person name="Ashoor H."/>
            <person name="Bougouffa S."/>
            <person name="Bajic V.B."/>
            <person name="Ryu T."/>
            <person name="Ravasi T."/>
            <person name="Bayer T."/>
            <person name="Micklem G."/>
            <person name="Kim H."/>
            <person name="Bhak J."/>
            <person name="Lajeunesse T.C."/>
            <person name="Voolstra C.R."/>
        </authorList>
    </citation>
    <scope>NUCLEOTIDE SEQUENCE [LARGE SCALE GENOMIC DNA]</scope>
    <source>
        <strain evidence="3 4">CCMP2467</strain>
    </source>
</reference>
<name>A0A1Q9DCP9_SYMMI</name>
<dbReference type="InterPro" id="IPR040684">
    <property type="entry name" value="HMUDK_hel"/>
</dbReference>
<protein>
    <recommendedName>
        <fullName evidence="2">5-hmdU DNA kinase helical domain-containing protein</fullName>
    </recommendedName>
</protein>
<evidence type="ECO:0000313" key="4">
    <source>
        <dbReference type="Proteomes" id="UP000186817"/>
    </source>
</evidence>
<evidence type="ECO:0000259" key="2">
    <source>
        <dbReference type="Pfam" id="PF18723"/>
    </source>
</evidence>
<accession>A0A1Q9DCP9</accession>
<gene>
    <name evidence="3" type="ORF">AK812_SmicGene25156</name>
</gene>
<evidence type="ECO:0000313" key="3">
    <source>
        <dbReference type="EMBL" id="OLP92993.1"/>
    </source>
</evidence>
<feature type="domain" description="5-hmdU DNA kinase helical" evidence="2">
    <location>
        <begin position="171"/>
        <end position="412"/>
    </location>
</feature>
<proteinExistence type="predicted"/>
<comment type="caution">
    <text evidence="3">The sequence shown here is derived from an EMBL/GenBank/DDBJ whole genome shotgun (WGS) entry which is preliminary data.</text>
</comment>
<feature type="compositionally biased region" description="Polar residues" evidence="1">
    <location>
        <begin position="444"/>
        <end position="454"/>
    </location>
</feature>
<dbReference type="OrthoDB" id="433924at2759"/>
<dbReference type="AlphaFoldDB" id="A0A1Q9DCP9"/>
<feature type="domain" description="5-hmdU DNA kinase helical" evidence="2">
    <location>
        <begin position="85"/>
        <end position="141"/>
    </location>
</feature>
<dbReference type="Pfam" id="PF18723">
    <property type="entry name" value="HMUDK_hel"/>
    <property type="match status" value="2"/>
</dbReference>
<evidence type="ECO:0000256" key="1">
    <source>
        <dbReference type="SAM" id="MobiDB-lite"/>
    </source>
</evidence>
<feature type="region of interest" description="Disordered" evidence="1">
    <location>
        <begin position="499"/>
        <end position="522"/>
    </location>
</feature>
<organism evidence="3 4">
    <name type="scientific">Symbiodinium microadriaticum</name>
    <name type="common">Dinoflagellate</name>
    <name type="synonym">Zooxanthella microadriatica</name>
    <dbReference type="NCBI Taxonomy" id="2951"/>
    <lineage>
        <taxon>Eukaryota</taxon>
        <taxon>Sar</taxon>
        <taxon>Alveolata</taxon>
        <taxon>Dinophyceae</taxon>
        <taxon>Suessiales</taxon>
        <taxon>Symbiodiniaceae</taxon>
        <taxon>Symbiodinium</taxon>
    </lineage>
</organism>